<organism evidence="2 5">
    <name type="scientific">Bradyrhizobium zhengyangense</name>
    <dbReference type="NCBI Taxonomy" id="2911009"/>
    <lineage>
        <taxon>Bacteria</taxon>
        <taxon>Pseudomonadati</taxon>
        <taxon>Pseudomonadota</taxon>
        <taxon>Alphaproteobacteria</taxon>
        <taxon>Hyphomicrobiales</taxon>
        <taxon>Nitrobacteraceae</taxon>
        <taxon>Bradyrhizobium</taxon>
    </lineage>
</organism>
<evidence type="ECO:0000313" key="2">
    <source>
        <dbReference type="EMBL" id="MCG2629849.1"/>
    </source>
</evidence>
<protein>
    <submittedName>
        <fullName evidence="2">DUF5985 family protein</fullName>
    </submittedName>
</protein>
<keyword evidence="1" id="KW-1133">Transmembrane helix</keyword>
<feature type="transmembrane region" description="Helical" evidence="1">
    <location>
        <begin position="32"/>
        <end position="51"/>
    </location>
</feature>
<dbReference type="EMBL" id="JAKLUA010000003">
    <property type="protein sequence ID" value="MCG2667659.1"/>
    <property type="molecule type" value="Genomic_DNA"/>
</dbReference>
<evidence type="ECO:0000313" key="5">
    <source>
        <dbReference type="Proteomes" id="UP001139054"/>
    </source>
</evidence>
<reference evidence="2" key="1">
    <citation type="submission" date="2022-01" db="EMBL/GenBank/DDBJ databases">
        <title>Genome sequnece data of strain Bradyrhizobium sp. nov.</title>
        <authorList>
            <person name="Zhang J."/>
        </authorList>
    </citation>
    <scope>NUCLEOTIDE SEQUENCE</scope>
    <source>
        <strain evidence="3">WYCCWR 12774</strain>
        <strain evidence="2">WYCCWR 13023</strain>
    </source>
</reference>
<evidence type="ECO:0000313" key="3">
    <source>
        <dbReference type="EMBL" id="MCG2667659.1"/>
    </source>
</evidence>
<evidence type="ECO:0000313" key="4">
    <source>
        <dbReference type="Proteomes" id="UP001139012"/>
    </source>
</evidence>
<accession>A0A9X1UBZ2</accession>
<keyword evidence="4" id="KW-1185">Reference proteome</keyword>
<dbReference type="InterPro" id="IPR046027">
    <property type="entry name" value="DUF5985"/>
</dbReference>
<proteinExistence type="predicted"/>
<dbReference type="Pfam" id="PF19447">
    <property type="entry name" value="DUF5985"/>
    <property type="match status" value="1"/>
</dbReference>
<feature type="transmembrane region" description="Helical" evidence="1">
    <location>
        <begin position="6"/>
        <end position="25"/>
    </location>
</feature>
<dbReference type="AlphaFoldDB" id="A0A9X1UBZ2"/>
<dbReference type="Proteomes" id="UP001139054">
    <property type="component" value="Unassembled WGS sequence"/>
</dbReference>
<gene>
    <name evidence="3" type="ORF">L6637_11895</name>
    <name evidence="2" type="ORF">L6654_24795</name>
</gene>
<dbReference type="Proteomes" id="UP001139012">
    <property type="component" value="Unassembled WGS sequence"/>
</dbReference>
<keyword evidence="1" id="KW-0812">Transmembrane</keyword>
<name>A0A9X1UBZ2_9BRAD</name>
<dbReference type="RefSeq" id="WP_237864262.1">
    <property type="nucleotide sequence ID" value="NZ_JAKLTY010000016.1"/>
</dbReference>
<sequence>MAAVIYSLCAITGALCAWLLIRAYLRTRSRLLLWSSICFGGLALNNMALWADKLIFPTTDLSVLRISIGLLATLILLYGLIWEER</sequence>
<dbReference type="EMBL" id="JAKLTY010000016">
    <property type="protein sequence ID" value="MCG2629849.1"/>
    <property type="molecule type" value="Genomic_DNA"/>
</dbReference>
<feature type="transmembrane region" description="Helical" evidence="1">
    <location>
        <begin position="63"/>
        <end position="82"/>
    </location>
</feature>
<keyword evidence="1" id="KW-0472">Membrane</keyword>
<comment type="caution">
    <text evidence="2">The sequence shown here is derived from an EMBL/GenBank/DDBJ whole genome shotgun (WGS) entry which is preliminary data.</text>
</comment>
<evidence type="ECO:0000256" key="1">
    <source>
        <dbReference type="SAM" id="Phobius"/>
    </source>
</evidence>